<proteinExistence type="predicted"/>
<reference evidence="2" key="1">
    <citation type="journal article" date="2019" name="Int. J. Syst. Evol. Microbiol.">
        <title>The Global Catalogue of Microorganisms (GCM) 10K type strain sequencing project: providing services to taxonomists for standard genome sequencing and annotation.</title>
        <authorList>
            <consortium name="The Broad Institute Genomics Platform"/>
            <consortium name="The Broad Institute Genome Sequencing Center for Infectious Disease"/>
            <person name="Wu L."/>
            <person name="Ma J."/>
        </authorList>
    </citation>
    <scope>NUCLEOTIDE SEQUENCE [LARGE SCALE GENOMIC DNA]</scope>
    <source>
        <strain evidence="2">JCM 17926</strain>
    </source>
</reference>
<accession>A0ABP8LBU8</accession>
<organism evidence="1 2">
    <name type="scientific">Pontibacter saemangeumensis</name>
    <dbReference type="NCBI Taxonomy" id="1084525"/>
    <lineage>
        <taxon>Bacteria</taxon>
        <taxon>Pseudomonadati</taxon>
        <taxon>Bacteroidota</taxon>
        <taxon>Cytophagia</taxon>
        <taxon>Cytophagales</taxon>
        <taxon>Hymenobacteraceae</taxon>
        <taxon>Pontibacter</taxon>
    </lineage>
</organism>
<dbReference type="EMBL" id="BAABHC010000003">
    <property type="protein sequence ID" value="GAA4426027.1"/>
    <property type="molecule type" value="Genomic_DNA"/>
</dbReference>
<dbReference type="Proteomes" id="UP001500552">
    <property type="component" value="Unassembled WGS sequence"/>
</dbReference>
<evidence type="ECO:0000313" key="2">
    <source>
        <dbReference type="Proteomes" id="UP001500552"/>
    </source>
</evidence>
<keyword evidence="2" id="KW-1185">Reference proteome</keyword>
<evidence type="ECO:0000313" key="1">
    <source>
        <dbReference type="EMBL" id="GAA4426027.1"/>
    </source>
</evidence>
<name>A0ABP8LBU8_9BACT</name>
<sequence>MGLELSTPLVAIAALGCAFLVETGQINYTYPLELVLQGLVNDSVILTISTK</sequence>
<protein>
    <submittedName>
        <fullName evidence="1">Uncharacterized protein</fullName>
    </submittedName>
</protein>
<gene>
    <name evidence="1" type="ORF">GCM10023188_07620</name>
</gene>
<comment type="caution">
    <text evidence="1">The sequence shown here is derived from an EMBL/GenBank/DDBJ whole genome shotgun (WGS) entry which is preliminary data.</text>
</comment>